<evidence type="ECO:0000256" key="2">
    <source>
        <dbReference type="ARBA" id="ARBA00023136"/>
    </source>
</evidence>
<dbReference type="Proteomes" id="UP000307602">
    <property type="component" value="Unassembled WGS sequence"/>
</dbReference>
<dbReference type="AlphaFoldDB" id="A0A4S1DSD7"/>
<dbReference type="Pfam" id="PF07676">
    <property type="entry name" value="PD40"/>
    <property type="match status" value="2"/>
</dbReference>
<dbReference type="SUPFAM" id="SSF49478">
    <property type="entry name" value="Cna protein B-type domain"/>
    <property type="match status" value="1"/>
</dbReference>
<dbReference type="InterPro" id="IPR036737">
    <property type="entry name" value="OmpA-like_sf"/>
</dbReference>
<dbReference type="PRINTS" id="PR01021">
    <property type="entry name" value="OMPADOMAIN"/>
</dbReference>
<dbReference type="OrthoDB" id="1403615at2"/>
<comment type="caution">
    <text evidence="6">The sequence shown here is derived from an EMBL/GenBank/DDBJ whole genome shotgun (WGS) entry which is preliminary data.</text>
</comment>
<evidence type="ECO:0000259" key="5">
    <source>
        <dbReference type="PROSITE" id="PS51123"/>
    </source>
</evidence>
<evidence type="ECO:0000256" key="4">
    <source>
        <dbReference type="PROSITE-ProRule" id="PRU00473"/>
    </source>
</evidence>
<protein>
    <recommendedName>
        <fullName evidence="5">OmpA-like domain-containing protein</fullName>
    </recommendedName>
</protein>
<feature type="domain" description="OmpA-like" evidence="5">
    <location>
        <begin position="435"/>
        <end position="553"/>
    </location>
</feature>
<evidence type="ECO:0000256" key="3">
    <source>
        <dbReference type="ARBA" id="ARBA00023237"/>
    </source>
</evidence>
<accession>A0A4S1DSD7</accession>
<evidence type="ECO:0000313" key="6">
    <source>
        <dbReference type="EMBL" id="TGV00857.1"/>
    </source>
</evidence>
<comment type="subcellular location">
    <subcellularLocation>
        <location evidence="1">Cell outer membrane</location>
    </subcellularLocation>
</comment>
<dbReference type="EMBL" id="SRSO01000032">
    <property type="protein sequence ID" value="TGV00857.1"/>
    <property type="molecule type" value="Genomic_DNA"/>
</dbReference>
<dbReference type="PANTHER" id="PTHR30329:SF21">
    <property type="entry name" value="LIPOPROTEIN YIAD-RELATED"/>
    <property type="match status" value="1"/>
</dbReference>
<dbReference type="Gene3D" id="3.30.1330.60">
    <property type="entry name" value="OmpA-like domain"/>
    <property type="match status" value="1"/>
</dbReference>
<dbReference type="InterPro" id="IPR050330">
    <property type="entry name" value="Bact_OuterMem_StrucFunc"/>
</dbReference>
<evidence type="ECO:0000256" key="1">
    <source>
        <dbReference type="ARBA" id="ARBA00004442"/>
    </source>
</evidence>
<keyword evidence="3" id="KW-0998">Cell outer membrane</keyword>
<gene>
    <name evidence="6" type="ORF">EM932_17700</name>
</gene>
<proteinExistence type="predicted"/>
<sequence>MRFRITFNTQLILISLIPLKMKTKLCFFIFLVSNILLSQGPSNLIASNNFSFNNSRLLSNTIDTNGFEFELLDAGVNTKYSEIGSGFFRNKLIMVSSKKLGGLAKIDPNTNEAYKDLFCLNIDKNGALSLPLLFSRILNTRDSEDQLTFSPDQKTVYYTRSSKENSMEYKLYKAVLEEDSHGNWINEELLSINKANVSIENPFMSPRGDKLYFSSNMPESIGGYDLYVSNINTDGTLSTPENLGSSINTPSDEKYPSLSIDSKYLYFSSKGHNNMGGYDLFTSKILSSGYKAPRNMGNTINSKYDEVAYFLAAKNKGYVSSNRPNGKGGFDIYTATNDEIIQTIKGKVLDLETKIKLPNVLVILKDEEGNEISRQLTKANATYSFNVIPFESYSITTLKDGFKDGDFKFEATRGYNTSYTRDLELLTTEPVIAKVENEMRIVLENIYFDFNKWGVKEESFISLNKVVKVLKEHPKMKLVINAHTDNKGRDSYNLSLSKKRAASAVTYLINNGISKNRLQSKGYGEAKPKIDCKNDCTKENLQANRRVEFVILE</sequence>
<dbReference type="PROSITE" id="PS51123">
    <property type="entry name" value="OMPA_2"/>
    <property type="match status" value="1"/>
</dbReference>
<dbReference type="InterPro" id="IPR011042">
    <property type="entry name" value="6-blade_b-propeller_TolB-like"/>
</dbReference>
<dbReference type="PANTHER" id="PTHR30329">
    <property type="entry name" value="STATOR ELEMENT OF FLAGELLAR MOTOR COMPLEX"/>
    <property type="match status" value="1"/>
</dbReference>
<keyword evidence="7" id="KW-1185">Reference proteome</keyword>
<evidence type="ECO:0000313" key="7">
    <source>
        <dbReference type="Proteomes" id="UP000307602"/>
    </source>
</evidence>
<organism evidence="6 7">
    <name type="scientific">Flavivirga rizhaonensis</name>
    <dbReference type="NCBI Taxonomy" id="2559571"/>
    <lineage>
        <taxon>Bacteria</taxon>
        <taxon>Pseudomonadati</taxon>
        <taxon>Bacteroidota</taxon>
        <taxon>Flavobacteriia</taxon>
        <taxon>Flavobacteriales</taxon>
        <taxon>Flavobacteriaceae</taxon>
        <taxon>Flavivirga</taxon>
    </lineage>
</organism>
<reference evidence="6 7" key="1">
    <citation type="submission" date="2019-04" db="EMBL/GenBank/DDBJ databases">
        <authorList>
            <person name="Liu A."/>
        </authorList>
    </citation>
    <scope>NUCLEOTIDE SEQUENCE [LARGE SCALE GENOMIC DNA]</scope>
    <source>
        <strain evidence="6 7">RZ03</strain>
    </source>
</reference>
<dbReference type="CDD" id="cd07185">
    <property type="entry name" value="OmpA_C-like"/>
    <property type="match status" value="1"/>
</dbReference>
<dbReference type="Gene3D" id="2.120.10.30">
    <property type="entry name" value="TolB, C-terminal domain"/>
    <property type="match status" value="1"/>
</dbReference>
<name>A0A4S1DSD7_9FLAO</name>
<dbReference type="InterPro" id="IPR011659">
    <property type="entry name" value="WD40"/>
</dbReference>
<keyword evidence="2 4" id="KW-0472">Membrane</keyword>
<dbReference type="SUPFAM" id="SSF103088">
    <property type="entry name" value="OmpA-like"/>
    <property type="match status" value="1"/>
</dbReference>
<dbReference type="InterPro" id="IPR006664">
    <property type="entry name" value="OMP_bac"/>
</dbReference>
<dbReference type="Pfam" id="PF00691">
    <property type="entry name" value="OmpA"/>
    <property type="match status" value="1"/>
</dbReference>
<dbReference type="SUPFAM" id="SSF82171">
    <property type="entry name" value="DPP6 N-terminal domain-like"/>
    <property type="match status" value="1"/>
</dbReference>
<dbReference type="InterPro" id="IPR006665">
    <property type="entry name" value="OmpA-like"/>
</dbReference>
<dbReference type="GO" id="GO:0009279">
    <property type="term" value="C:cell outer membrane"/>
    <property type="evidence" value="ECO:0007669"/>
    <property type="project" value="UniProtKB-SubCell"/>
</dbReference>